<dbReference type="Proteomes" id="UP000273977">
    <property type="component" value="Unassembled WGS sequence"/>
</dbReference>
<proteinExistence type="predicted"/>
<dbReference type="AlphaFoldDB" id="A0A3N4GEW6"/>
<evidence type="ECO:0000313" key="2">
    <source>
        <dbReference type="EMBL" id="RPA57591.1"/>
    </source>
</evidence>
<dbReference type="OrthoDB" id="2211465at2"/>
<evidence type="ECO:0000259" key="1">
    <source>
        <dbReference type="Pfam" id="PF13454"/>
    </source>
</evidence>
<keyword evidence="3" id="KW-1185">Reference proteome</keyword>
<dbReference type="InterPro" id="IPR038732">
    <property type="entry name" value="HpyO/CreE_NAD-binding"/>
</dbReference>
<dbReference type="Pfam" id="PF13454">
    <property type="entry name" value="NAD_binding_9"/>
    <property type="match status" value="1"/>
</dbReference>
<dbReference type="SUPFAM" id="SSF51905">
    <property type="entry name" value="FAD/NAD(P)-binding domain"/>
    <property type="match status" value="1"/>
</dbReference>
<comment type="caution">
    <text evidence="2">The sequence shown here is derived from an EMBL/GenBank/DDBJ whole genome shotgun (WGS) entry which is preliminary data.</text>
</comment>
<dbReference type="Gene3D" id="3.50.50.60">
    <property type="entry name" value="FAD/NAD(P)-binding domain"/>
    <property type="match status" value="1"/>
</dbReference>
<dbReference type="EMBL" id="RKMG01000028">
    <property type="protein sequence ID" value="RPA57591.1"/>
    <property type="molecule type" value="Genomic_DNA"/>
</dbReference>
<dbReference type="PANTHER" id="PTHR40254:SF1">
    <property type="entry name" value="BLR0577 PROTEIN"/>
    <property type="match status" value="1"/>
</dbReference>
<dbReference type="PANTHER" id="PTHR40254">
    <property type="entry name" value="BLR0577 PROTEIN"/>
    <property type="match status" value="1"/>
</dbReference>
<organism evidence="2 3">
    <name type="scientific">Aerococcus agrisoli</name>
    <dbReference type="NCBI Taxonomy" id="2487350"/>
    <lineage>
        <taxon>Bacteria</taxon>
        <taxon>Bacillati</taxon>
        <taxon>Bacillota</taxon>
        <taxon>Bacilli</taxon>
        <taxon>Lactobacillales</taxon>
        <taxon>Aerococcaceae</taxon>
        <taxon>Aerococcus</taxon>
    </lineage>
</organism>
<gene>
    <name evidence="2" type="ORF">EF384_07915</name>
</gene>
<dbReference type="InterPro" id="IPR052189">
    <property type="entry name" value="L-asp_N-monooxygenase_NS-form"/>
</dbReference>
<dbReference type="InterPro" id="IPR036188">
    <property type="entry name" value="FAD/NAD-bd_sf"/>
</dbReference>
<protein>
    <recommendedName>
        <fullName evidence="1">FAD-dependent urate hydroxylase HpyO/Asp monooxygenase CreE-like FAD/NAD(P)-binding domain-containing protein</fullName>
    </recommendedName>
</protein>
<accession>A0A3N4GEW6</accession>
<reference evidence="2 3" key="1">
    <citation type="submission" date="2018-11" db="EMBL/GenBank/DDBJ databases">
        <title>Aerococcus sp. SJQ22, whole genome shotgun sequence.</title>
        <authorList>
            <person name="Sun L."/>
            <person name="Gao X."/>
            <person name="Chen W."/>
            <person name="Huang K."/>
        </authorList>
    </citation>
    <scope>NUCLEOTIDE SEQUENCE [LARGE SCALE GENOMIC DNA]</scope>
    <source>
        <strain evidence="2 3">SJQ22</strain>
    </source>
</reference>
<feature type="domain" description="FAD-dependent urate hydroxylase HpyO/Asp monooxygenase CreE-like FAD/NAD(P)-binding" evidence="1">
    <location>
        <begin position="4"/>
        <end position="129"/>
    </location>
</feature>
<sequence>MRIAIVGFGIAGASVLIQLSKQYQFNPDTDRVDIYESRPRLGAGMPYAEDDDAIVINSFPKSLTLNDDDSEDFIKWMNAHYPDFDVANEFAPRTIYGAYVNERVTPYLEQDYVRLIPAKVADFQVVNSQGQAIYHRPLAKDADPLQYQVFSEALGWSKNYDAVFFAVGHPPYKDPYKLQGTGNFIHNPYPFKTKLADVDNYKRIGIVGSGLTTIDLINFFVKHDLLHDRVLNVYFRHQPFHAVIQPETTEEFHFTIDDDWIAAQRVQHNGSVPIAVVIDQVKKNLLKNGIDYHHVWDNFNTGSVQTVTKAIRQDDEDYRRFQGFFRSFYSVQNKLMGVLNQEDKAYYAKDMSAIMLMIYLQVPKQSISMILELLQTGQLKLINGLTAIEPQADGDYKVVANGIHHQSDLLINATGFDGRLSHVQKTNTLLGNLYRRNLIISDQADQILATYPSAQPMNPNFYVLNRVYFLGYWISSTQGGNTSVALTKSQARVAVADFIAQSE</sequence>
<dbReference type="RefSeq" id="WP_123780921.1">
    <property type="nucleotide sequence ID" value="NZ_RKMG01000028.1"/>
</dbReference>
<name>A0A3N4GEW6_9LACT</name>
<evidence type="ECO:0000313" key="3">
    <source>
        <dbReference type="Proteomes" id="UP000273977"/>
    </source>
</evidence>